<dbReference type="Proteomes" id="UP000703038">
    <property type="component" value="Unassembled WGS sequence"/>
</dbReference>
<dbReference type="EMBL" id="JAFBBK010000001">
    <property type="protein sequence ID" value="MBM7417462.1"/>
    <property type="molecule type" value="Genomic_DNA"/>
</dbReference>
<gene>
    <name evidence="1" type="ORF">JOE42_004195</name>
</gene>
<sequence>MRSLHCPCGTTIDATDDDQLVDRTEKHLAEAHPGRTYSRLEILFLAHSS</sequence>
<name>A0ABS2KZV0_9NOCA</name>
<dbReference type="RefSeq" id="WP_204870130.1">
    <property type="nucleotide sequence ID" value="NZ_JAFBBK010000001.1"/>
</dbReference>
<keyword evidence="2" id="KW-1185">Reference proteome</keyword>
<comment type="caution">
    <text evidence="1">The sequence shown here is derived from an EMBL/GenBank/DDBJ whole genome shotgun (WGS) entry which is preliminary data.</text>
</comment>
<accession>A0ABS2KZV0</accession>
<reference evidence="1 2" key="1">
    <citation type="submission" date="2021-01" db="EMBL/GenBank/DDBJ databases">
        <title>Genomics of switchgrass bacterial isolates.</title>
        <authorList>
            <person name="Shade A."/>
        </authorList>
    </citation>
    <scope>NUCLEOTIDE SEQUENCE [LARGE SCALE GENOMIC DNA]</scope>
    <source>
        <strain evidence="1 2">PvP111</strain>
    </source>
</reference>
<proteinExistence type="predicted"/>
<evidence type="ECO:0000313" key="2">
    <source>
        <dbReference type="Proteomes" id="UP000703038"/>
    </source>
</evidence>
<evidence type="ECO:0000313" key="1">
    <source>
        <dbReference type="EMBL" id="MBM7417462.1"/>
    </source>
</evidence>
<organism evidence="1 2">
    <name type="scientific">Rhodococcoides corynebacterioides</name>
    <dbReference type="NCBI Taxonomy" id="53972"/>
    <lineage>
        <taxon>Bacteria</taxon>
        <taxon>Bacillati</taxon>
        <taxon>Actinomycetota</taxon>
        <taxon>Actinomycetes</taxon>
        <taxon>Mycobacteriales</taxon>
        <taxon>Nocardiaceae</taxon>
        <taxon>Rhodococcoides</taxon>
    </lineage>
</organism>
<protein>
    <submittedName>
        <fullName evidence="1">Small metal-binding protein</fullName>
    </submittedName>
</protein>